<gene>
    <name evidence="2" type="ORF">SAMN04487942_0843</name>
</gene>
<evidence type="ECO:0000313" key="3">
    <source>
        <dbReference type="Proteomes" id="UP000198657"/>
    </source>
</evidence>
<proteinExistence type="predicted"/>
<reference evidence="3" key="1">
    <citation type="submission" date="2016-10" db="EMBL/GenBank/DDBJ databases">
        <authorList>
            <person name="Varghese N."/>
            <person name="Submissions S."/>
        </authorList>
    </citation>
    <scope>NUCLEOTIDE SEQUENCE [LARGE SCALE GENOMIC DNA]</scope>
    <source>
        <strain evidence="3">CGMCC 1.8704</strain>
    </source>
</reference>
<evidence type="ECO:0008006" key="4">
    <source>
        <dbReference type="Google" id="ProtNLM"/>
    </source>
</evidence>
<dbReference type="Proteomes" id="UP000198657">
    <property type="component" value="Unassembled WGS sequence"/>
</dbReference>
<accession>A0A1H8J3L9</accession>
<dbReference type="STRING" id="604089.SAMN04487942_0843"/>
<dbReference type="RefSeq" id="WP_091166206.1">
    <property type="nucleotide sequence ID" value="NZ_CBCSFM010000001.1"/>
</dbReference>
<dbReference type="SUPFAM" id="SSF160574">
    <property type="entry name" value="BT0923-like"/>
    <property type="match status" value="1"/>
</dbReference>
<keyword evidence="3" id="KW-1185">Reference proteome</keyword>
<feature type="chain" id="PRO_5011754956" description="Beta-lactamase-inhibitor-like, PepSY-like" evidence="1">
    <location>
        <begin position="20"/>
        <end position="98"/>
    </location>
</feature>
<keyword evidence="1" id="KW-0732">Signal</keyword>
<evidence type="ECO:0000313" key="2">
    <source>
        <dbReference type="EMBL" id="SEN75241.1"/>
    </source>
</evidence>
<evidence type="ECO:0000256" key="1">
    <source>
        <dbReference type="SAM" id="SignalP"/>
    </source>
</evidence>
<name>A0A1H8J3L9_9FLAO</name>
<dbReference type="EMBL" id="FODN01000001">
    <property type="protein sequence ID" value="SEN75241.1"/>
    <property type="molecule type" value="Genomic_DNA"/>
</dbReference>
<feature type="signal peptide" evidence="1">
    <location>
        <begin position="1"/>
        <end position="19"/>
    </location>
</feature>
<sequence>MKKLMVSAAIVLGSLSTYATIIPVSNIVTQSVLMQEEYSEVQTEAIPEAVKAALKTAKPDATLVKASVNAKKEYKLEITVGDQKATVYADAEGNWINK</sequence>
<dbReference type="AlphaFoldDB" id="A0A1H8J3L9"/>
<dbReference type="OrthoDB" id="1099258at2"/>
<organism evidence="2 3">
    <name type="scientific">Flavobacterium sinopsychrotolerans</name>
    <dbReference type="NCBI Taxonomy" id="604089"/>
    <lineage>
        <taxon>Bacteria</taxon>
        <taxon>Pseudomonadati</taxon>
        <taxon>Bacteroidota</taxon>
        <taxon>Flavobacteriia</taxon>
        <taxon>Flavobacteriales</taxon>
        <taxon>Flavobacteriaceae</taxon>
        <taxon>Flavobacterium</taxon>
    </lineage>
</organism>
<protein>
    <recommendedName>
        <fullName evidence="4">Beta-lactamase-inhibitor-like, PepSY-like</fullName>
    </recommendedName>
</protein>